<organism evidence="3 4">
    <name type="scientific">Streptosporangium algeriense</name>
    <dbReference type="NCBI Taxonomy" id="1682748"/>
    <lineage>
        <taxon>Bacteria</taxon>
        <taxon>Bacillati</taxon>
        <taxon>Actinomycetota</taxon>
        <taxon>Actinomycetes</taxon>
        <taxon>Streptosporangiales</taxon>
        <taxon>Streptosporangiaceae</taxon>
        <taxon>Streptosporangium</taxon>
    </lineage>
</organism>
<feature type="transmembrane region" description="Helical" evidence="2">
    <location>
        <begin position="9"/>
        <end position="31"/>
    </location>
</feature>
<dbReference type="EMBL" id="JBHTHX010000655">
    <property type="protein sequence ID" value="MFD0886592.1"/>
    <property type="molecule type" value="Genomic_DNA"/>
</dbReference>
<protein>
    <submittedName>
        <fullName evidence="3">Uncharacterized protein</fullName>
    </submittedName>
</protein>
<sequence>MRPRRSSPLAFGVFGVLALTFAVVVVIAGLVGRGETGVPAGPETGPVATENGRPAPSEGAE</sequence>
<proteinExistence type="predicted"/>
<gene>
    <name evidence="3" type="ORF">ACFQ08_18760</name>
</gene>
<keyword evidence="2" id="KW-0812">Transmembrane</keyword>
<feature type="region of interest" description="Disordered" evidence="1">
    <location>
        <begin position="34"/>
        <end position="61"/>
    </location>
</feature>
<evidence type="ECO:0000313" key="4">
    <source>
        <dbReference type="Proteomes" id="UP001597024"/>
    </source>
</evidence>
<reference evidence="4" key="1">
    <citation type="journal article" date="2019" name="Int. J. Syst. Evol. Microbiol.">
        <title>The Global Catalogue of Microorganisms (GCM) 10K type strain sequencing project: providing services to taxonomists for standard genome sequencing and annotation.</title>
        <authorList>
            <consortium name="The Broad Institute Genomics Platform"/>
            <consortium name="The Broad Institute Genome Sequencing Center for Infectious Disease"/>
            <person name="Wu L."/>
            <person name="Ma J."/>
        </authorList>
    </citation>
    <scope>NUCLEOTIDE SEQUENCE [LARGE SCALE GENOMIC DNA]</scope>
    <source>
        <strain evidence="4">CCUG 62974</strain>
    </source>
</reference>
<comment type="caution">
    <text evidence="3">The sequence shown here is derived from an EMBL/GenBank/DDBJ whole genome shotgun (WGS) entry which is preliminary data.</text>
</comment>
<keyword evidence="4" id="KW-1185">Reference proteome</keyword>
<keyword evidence="2" id="KW-1133">Transmembrane helix</keyword>
<evidence type="ECO:0000256" key="2">
    <source>
        <dbReference type="SAM" id="Phobius"/>
    </source>
</evidence>
<evidence type="ECO:0000256" key="1">
    <source>
        <dbReference type="SAM" id="MobiDB-lite"/>
    </source>
</evidence>
<accession>A0ABW3DU44</accession>
<evidence type="ECO:0000313" key="3">
    <source>
        <dbReference type="EMBL" id="MFD0886592.1"/>
    </source>
</evidence>
<keyword evidence="2" id="KW-0472">Membrane</keyword>
<feature type="non-terminal residue" evidence="3">
    <location>
        <position position="61"/>
    </location>
</feature>
<name>A0ABW3DU44_9ACTN</name>
<dbReference type="Proteomes" id="UP001597024">
    <property type="component" value="Unassembled WGS sequence"/>
</dbReference>